<dbReference type="GO" id="GO:0015074">
    <property type="term" value="P:DNA integration"/>
    <property type="evidence" value="ECO:0007669"/>
    <property type="project" value="UniProtKB-KW"/>
</dbReference>
<keyword evidence="2" id="KW-0479">Metal-binding</keyword>
<dbReference type="GO" id="GO:0003887">
    <property type="term" value="F:DNA-directed DNA polymerase activity"/>
    <property type="evidence" value="ECO:0007669"/>
    <property type="project" value="UniProtKB-KW"/>
</dbReference>
<keyword evidence="6" id="KW-0229">DNA integration</keyword>
<protein>
    <recommendedName>
        <fullName evidence="10">Integrase catalytic domain-containing protein</fullName>
    </recommendedName>
</protein>
<evidence type="ECO:0000256" key="4">
    <source>
        <dbReference type="ARBA" id="ARBA00022801"/>
    </source>
</evidence>
<keyword evidence="1" id="KW-0540">Nuclease</keyword>
<evidence type="ECO:0000256" key="3">
    <source>
        <dbReference type="ARBA" id="ARBA00022759"/>
    </source>
</evidence>
<keyword evidence="8" id="KW-0239">DNA-directed DNA polymerase</keyword>
<sequence>MNHLKWIIAQGHQIEMFNSDQGHEILNRTMKEFLQLHGIEFTWTNAYSPEENCLGGKTNGVVMSRVRCLLGASNLPSSLWGEAFGFALEVIKISGSSALNGDMPYYRRFGERPDVSTLRTWGCVVFVFTPKVLHAKKLENPGKPGLFMGYAKHSQSYRVLNLKDGSINEVRSVKFEEN</sequence>
<keyword evidence="9" id="KW-0233">DNA recombination</keyword>
<evidence type="ECO:0000313" key="12">
    <source>
        <dbReference type="Proteomes" id="UP000251314"/>
    </source>
</evidence>
<proteinExistence type="predicted"/>
<dbReference type="Proteomes" id="UP000251314">
    <property type="component" value="Unassembled WGS sequence"/>
</dbReference>
<dbReference type="Gene3D" id="3.30.420.10">
    <property type="entry name" value="Ribonuclease H-like superfamily/Ribonuclease H"/>
    <property type="match status" value="1"/>
</dbReference>
<dbReference type="PROSITE" id="PS50994">
    <property type="entry name" value="INTEGRASE"/>
    <property type="match status" value="1"/>
</dbReference>
<name>A0A329S6G5_9STRA</name>
<keyword evidence="12" id="KW-1185">Reference proteome</keyword>
<dbReference type="InterPro" id="IPR039537">
    <property type="entry name" value="Retrotran_Ty1/copia-like"/>
</dbReference>
<accession>A0A329S6G5</accession>
<dbReference type="GO" id="GO:0004519">
    <property type="term" value="F:endonuclease activity"/>
    <property type="evidence" value="ECO:0007669"/>
    <property type="project" value="UniProtKB-KW"/>
</dbReference>
<dbReference type="Pfam" id="PF25597">
    <property type="entry name" value="SH3_retrovirus"/>
    <property type="match status" value="1"/>
</dbReference>
<dbReference type="PANTHER" id="PTHR42648:SF11">
    <property type="entry name" value="TRANSPOSON TY4-P GAG-POL POLYPROTEIN"/>
    <property type="match status" value="1"/>
</dbReference>
<dbReference type="GO" id="GO:0003964">
    <property type="term" value="F:RNA-directed DNA polymerase activity"/>
    <property type="evidence" value="ECO:0007669"/>
    <property type="project" value="UniProtKB-KW"/>
</dbReference>
<keyword evidence="7" id="KW-0695">RNA-directed DNA polymerase</keyword>
<evidence type="ECO:0000256" key="2">
    <source>
        <dbReference type="ARBA" id="ARBA00022723"/>
    </source>
</evidence>
<evidence type="ECO:0000313" key="11">
    <source>
        <dbReference type="EMBL" id="RAW31506.1"/>
    </source>
</evidence>
<gene>
    <name evidence="11" type="ORF">PC110_g12150</name>
</gene>
<evidence type="ECO:0000256" key="9">
    <source>
        <dbReference type="ARBA" id="ARBA00023172"/>
    </source>
</evidence>
<dbReference type="InterPro" id="IPR057670">
    <property type="entry name" value="SH3_retrovirus"/>
</dbReference>
<keyword evidence="8" id="KW-0808">Transferase</keyword>
<dbReference type="PANTHER" id="PTHR42648">
    <property type="entry name" value="TRANSPOSASE, PUTATIVE-RELATED"/>
    <property type="match status" value="1"/>
</dbReference>
<dbReference type="VEuPathDB" id="FungiDB:PC110_g12150"/>
<evidence type="ECO:0000256" key="5">
    <source>
        <dbReference type="ARBA" id="ARBA00022842"/>
    </source>
</evidence>
<dbReference type="InterPro" id="IPR036397">
    <property type="entry name" value="RNaseH_sf"/>
</dbReference>
<keyword evidence="3" id="KW-0255">Endonuclease</keyword>
<dbReference type="SUPFAM" id="SSF53098">
    <property type="entry name" value="Ribonuclease H-like"/>
    <property type="match status" value="1"/>
</dbReference>
<evidence type="ECO:0000259" key="10">
    <source>
        <dbReference type="PROSITE" id="PS50994"/>
    </source>
</evidence>
<keyword evidence="8" id="KW-0548">Nucleotidyltransferase</keyword>
<dbReference type="InterPro" id="IPR001584">
    <property type="entry name" value="Integrase_cat-core"/>
</dbReference>
<evidence type="ECO:0000256" key="6">
    <source>
        <dbReference type="ARBA" id="ARBA00022908"/>
    </source>
</evidence>
<keyword evidence="5" id="KW-0460">Magnesium</keyword>
<keyword evidence="4" id="KW-0378">Hydrolase</keyword>
<organism evidence="11 12">
    <name type="scientific">Phytophthora cactorum</name>
    <dbReference type="NCBI Taxonomy" id="29920"/>
    <lineage>
        <taxon>Eukaryota</taxon>
        <taxon>Sar</taxon>
        <taxon>Stramenopiles</taxon>
        <taxon>Oomycota</taxon>
        <taxon>Peronosporomycetes</taxon>
        <taxon>Peronosporales</taxon>
        <taxon>Peronosporaceae</taxon>
        <taxon>Phytophthora</taxon>
    </lineage>
</organism>
<evidence type="ECO:0000256" key="8">
    <source>
        <dbReference type="ARBA" id="ARBA00022932"/>
    </source>
</evidence>
<dbReference type="GO" id="GO:0046872">
    <property type="term" value="F:metal ion binding"/>
    <property type="evidence" value="ECO:0007669"/>
    <property type="project" value="UniProtKB-KW"/>
</dbReference>
<evidence type="ECO:0000256" key="1">
    <source>
        <dbReference type="ARBA" id="ARBA00022722"/>
    </source>
</evidence>
<reference evidence="11 12" key="1">
    <citation type="submission" date="2018-01" db="EMBL/GenBank/DDBJ databases">
        <title>Draft genome of the strawberry crown rot pathogen Phytophthora cactorum.</title>
        <authorList>
            <person name="Armitage A.D."/>
            <person name="Lysoe E."/>
            <person name="Nellist C.F."/>
            <person name="Harrison R.J."/>
            <person name="Brurberg M.B."/>
        </authorList>
    </citation>
    <scope>NUCLEOTIDE SEQUENCE [LARGE SCALE GENOMIC DNA]</scope>
    <source>
        <strain evidence="11 12">10300</strain>
    </source>
</reference>
<dbReference type="EMBL" id="MJFZ01000319">
    <property type="protein sequence ID" value="RAW31506.1"/>
    <property type="molecule type" value="Genomic_DNA"/>
</dbReference>
<dbReference type="STRING" id="29920.A0A329S6G5"/>
<evidence type="ECO:0000256" key="7">
    <source>
        <dbReference type="ARBA" id="ARBA00022918"/>
    </source>
</evidence>
<dbReference type="GO" id="GO:0006310">
    <property type="term" value="P:DNA recombination"/>
    <property type="evidence" value="ECO:0007669"/>
    <property type="project" value="UniProtKB-KW"/>
</dbReference>
<feature type="domain" description="Integrase catalytic" evidence="10">
    <location>
        <begin position="1"/>
        <end position="112"/>
    </location>
</feature>
<dbReference type="InterPro" id="IPR012337">
    <property type="entry name" value="RNaseH-like_sf"/>
</dbReference>
<dbReference type="GO" id="GO:0003676">
    <property type="term" value="F:nucleic acid binding"/>
    <property type="evidence" value="ECO:0007669"/>
    <property type="project" value="InterPro"/>
</dbReference>
<comment type="caution">
    <text evidence="11">The sequence shown here is derived from an EMBL/GenBank/DDBJ whole genome shotgun (WGS) entry which is preliminary data.</text>
</comment>
<dbReference type="AlphaFoldDB" id="A0A329S6G5"/>
<dbReference type="GO" id="GO:0016787">
    <property type="term" value="F:hydrolase activity"/>
    <property type="evidence" value="ECO:0007669"/>
    <property type="project" value="UniProtKB-KW"/>
</dbReference>
<dbReference type="OrthoDB" id="120564at2759"/>